<keyword evidence="2" id="KW-1185">Reference proteome</keyword>
<proteinExistence type="predicted"/>
<sequence length="420" mass="47729">MASKSPPWGHAWKVPSLVELCIKTLVKNIDEASAEALECLPVPLLWRVYRLYLCTTPETIRLWRVFSTILVRELPRVPLPLYWFRWEPNAPNAKQDDLPRLMQLSTSPSVDFVTHLTLHKVWMFRASDLMALADMPNLGILQLSDLLSQTQYEMDESGGEAPINTVDSCLNDRLVRGWSEKEKPFLNLRVLMMTSVHSTVTVTTLQYASRFPSLVHCILRSVSLPDREREASKQAETLGWRMQPDLRPWEYSIPPERRAKDDIRPLDATRSVLPDLWLSRRRLAAFEAVPRGGVFLSPSTGATPSTLPDTRETTADAEAEYRSWHSFQQTLDWIMWSLYSAIGEQIGNADLLEQGVELHHRATHQGSTLGYDLESTGGVGERLHPWGGQIVLPPKPMLSVVLGRPWAHYTYLREVRATSA</sequence>
<dbReference type="EMBL" id="JANBVN010000006">
    <property type="protein sequence ID" value="KAJ9165142.1"/>
    <property type="molecule type" value="Genomic_DNA"/>
</dbReference>
<dbReference type="Proteomes" id="UP001174691">
    <property type="component" value="Unassembled WGS sequence"/>
</dbReference>
<accession>A0AA38SLR1</accession>
<name>A0AA38SLR1_9PEZI</name>
<protein>
    <submittedName>
        <fullName evidence="1">Uncharacterized protein</fullName>
    </submittedName>
</protein>
<evidence type="ECO:0000313" key="1">
    <source>
        <dbReference type="EMBL" id="KAJ9165142.1"/>
    </source>
</evidence>
<reference evidence="1" key="1">
    <citation type="submission" date="2022-07" db="EMBL/GenBank/DDBJ databases">
        <title>Fungi with potential for degradation of polypropylene.</title>
        <authorList>
            <person name="Gostincar C."/>
        </authorList>
    </citation>
    <scope>NUCLEOTIDE SEQUENCE</scope>
    <source>
        <strain evidence="1">EXF-13287</strain>
    </source>
</reference>
<gene>
    <name evidence="1" type="ORF">NKR19_g695</name>
</gene>
<dbReference type="AlphaFoldDB" id="A0AA38SLR1"/>
<comment type="caution">
    <text evidence="1">The sequence shown here is derived from an EMBL/GenBank/DDBJ whole genome shotgun (WGS) entry which is preliminary data.</text>
</comment>
<organism evidence="1 2">
    <name type="scientific">Coniochaeta hoffmannii</name>
    <dbReference type="NCBI Taxonomy" id="91930"/>
    <lineage>
        <taxon>Eukaryota</taxon>
        <taxon>Fungi</taxon>
        <taxon>Dikarya</taxon>
        <taxon>Ascomycota</taxon>
        <taxon>Pezizomycotina</taxon>
        <taxon>Sordariomycetes</taxon>
        <taxon>Sordariomycetidae</taxon>
        <taxon>Coniochaetales</taxon>
        <taxon>Coniochaetaceae</taxon>
        <taxon>Coniochaeta</taxon>
    </lineage>
</organism>
<evidence type="ECO:0000313" key="2">
    <source>
        <dbReference type="Proteomes" id="UP001174691"/>
    </source>
</evidence>